<feature type="region of interest" description="Disordered" evidence="1">
    <location>
        <begin position="188"/>
        <end position="224"/>
    </location>
</feature>
<evidence type="ECO:0000313" key="4">
    <source>
        <dbReference type="EMBL" id="RKO97372.1"/>
    </source>
</evidence>
<keyword evidence="2" id="KW-0472">Membrane</keyword>
<dbReference type="Proteomes" id="UP000268535">
    <property type="component" value="Unassembled WGS sequence"/>
</dbReference>
<reference evidence="5" key="2">
    <citation type="submission" date="2018-04" db="EMBL/GenBank/DDBJ databases">
        <title>Leveraging single-cell genomics to expand the Fungal Tree of Life.</title>
        <authorList>
            <consortium name="DOE Joint Genome Institute"/>
            <person name="Ahrendt S.R."/>
            <person name="Quandt C.A."/>
            <person name="Ciobanu D."/>
            <person name="Clum A."/>
            <person name="Salamov A."/>
            <person name="Andreopoulos B."/>
            <person name="Cheng J.-F."/>
            <person name="Woyke T."/>
            <person name="Pelin A."/>
            <person name="Henrissat B."/>
            <person name="Benny G.L."/>
            <person name="Smith M.E."/>
            <person name="James T.Y."/>
            <person name="Grigoriev I.V."/>
        </authorList>
    </citation>
    <scope>NUCLEOTIDE SEQUENCE</scope>
    <source>
        <strain evidence="5">ATCC 52028</strain>
    </source>
</reference>
<proteinExistence type="predicted"/>
<evidence type="ECO:0000313" key="7">
    <source>
        <dbReference type="Proteomes" id="UP000274922"/>
    </source>
</evidence>
<evidence type="ECO:0000313" key="6">
    <source>
        <dbReference type="Proteomes" id="UP000268535"/>
    </source>
</evidence>
<evidence type="ECO:0000256" key="1">
    <source>
        <dbReference type="SAM" id="MobiDB-lite"/>
    </source>
</evidence>
<gene>
    <name evidence="4" type="ORF">CAUPRSCDRAFT_10950</name>
    <name evidence="5" type="ORF">CXG81DRAFT_20876</name>
</gene>
<sequence length="535" mass="56736">MRPPARLRHARIVAWALLVVVLPGALRAVAGMPLTEDDPTADPARQGPAFSHPVESLQRGHRAIDGVRIAMIEGIGAAARRDLAASRDVGAEAGAEAGSAPSPSPAAAPLLRLLIARMSAVAADAATHAAIADCYIATAHSYLADHVVHFDTGPLWDWSVDDSLAVSKRFVPAAQAYLRLQLKKAAQQAYHEHHQQQQQQQQPQPSAGVPSEPSEPPGDAGGLTPEAERIVHKYQLRLASRVESWLDQSTGHASLAWARMSDPRHGAANRAPPRAPSQAAEAGADADASTSASAALWSPSAAPSSSSVSSPAIVLARSVSLRTNLAEAALTQVEKAALVTAEKVATMSAKSAFEWAKKTLWMPRPPSYASAWVESAGNLMWAVGSGVGIAGRVLLDGVSNAAKVAPTQVLGAIQRIKGSVSAVTNLAQNMAKTAVDQALGPPPIDPHLIGPYRVWREPLKELHTWISAAIVIGILIAILSGIHLYTLIHSHDPMSRSQTAQVLADLDLRLNDYDPHSDPHNGPIHPHQQRQRTRR</sequence>
<keyword evidence="7" id="KW-1185">Reference proteome</keyword>
<reference evidence="6 7" key="1">
    <citation type="journal article" date="2018" name="Nat. Microbiol.">
        <title>Leveraging single-cell genomics to expand the fungal tree of life.</title>
        <authorList>
            <person name="Ahrendt S.R."/>
            <person name="Quandt C.A."/>
            <person name="Ciobanu D."/>
            <person name="Clum A."/>
            <person name="Salamov A."/>
            <person name="Andreopoulos B."/>
            <person name="Cheng J.F."/>
            <person name="Woyke T."/>
            <person name="Pelin A."/>
            <person name="Henrissat B."/>
            <person name="Reynolds N.K."/>
            <person name="Benny G.L."/>
            <person name="Smith M.E."/>
            <person name="James T.Y."/>
            <person name="Grigoriev I.V."/>
        </authorList>
    </citation>
    <scope>NUCLEOTIDE SEQUENCE [LARGE SCALE GENOMIC DNA]</scope>
    <source>
        <strain evidence="6 7">ATCC 52028</strain>
    </source>
</reference>
<accession>A0A4P9WXH7</accession>
<dbReference type="EMBL" id="ML009293">
    <property type="protein sequence ID" value="RKO97372.1"/>
    <property type="molecule type" value="Genomic_DNA"/>
</dbReference>
<name>A0A4P9WXH7_9FUNG</name>
<feature type="region of interest" description="Disordered" evidence="1">
    <location>
        <begin position="514"/>
        <end position="535"/>
    </location>
</feature>
<evidence type="ECO:0000256" key="3">
    <source>
        <dbReference type="SAM" id="SignalP"/>
    </source>
</evidence>
<keyword evidence="3" id="KW-0732">Signal</keyword>
<keyword evidence="2" id="KW-1133">Transmembrane helix</keyword>
<dbReference type="EMBL" id="ML014335">
    <property type="protein sequence ID" value="RKO98975.1"/>
    <property type="molecule type" value="Genomic_DNA"/>
</dbReference>
<feature type="region of interest" description="Disordered" evidence="1">
    <location>
        <begin position="263"/>
        <end position="287"/>
    </location>
</feature>
<dbReference type="Proteomes" id="UP000274922">
    <property type="component" value="Unassembled WGS sequence"/>
</dbReference>
<evidence type="ECO:0000313" key="5">
    <source>
        <dbReference type="EMBL" id="RKO98975.1"/>
    </source>
</evidence>
<feature type="signal peptide" evidence="3">
    <location>
        <begin position="1"/>
        <end position="31"/>
    </location>
</feature>
<dbReference type="AlphaFoldDB" id="A0A4P9WXH7"/>
<organism evidence="4 6">
    <name type="scientific">Caulochytrium protostelioides</name>
    <dbReference type="NCBI Taxonomy" id="1555241"/>
    <lineage>
        <taxon>Eukaryota</taxon>
        <taxon>Fungi</taxon>
        <taxon>Fungi incertae sedis</taxon>
        <taxon>Chytridiomycota</taxon>
        <taxon>Chytridiomycota incertae sedis</taxon>
        <taxon>Chytridiomycetes</taxon>
        <taxon>Caulochytriales</taxon>
        <taxon>Caulochytriaceae</taxon>
        <taxon>Caulochytrium</taxon>
    </lineage>
</organism>
<keyword evidence="2" id="KW-0812">Transmembrane</keyword>
<reference evidence="4" key="3">
    <citation type="submission" date="2018-08" db="EMBL/GenBank/DDBJ databases">
        <title>Leveraging single-cell genomics to expand the Fungal Tree of Life.</title>
        <authorList>
            <consortium name="DOE Joint Genome Institute"/>
            <person name="Ahrendt S.R."/>
            <person name="Quandt C.A."/>
            <person name="Ciobanu D."/>
            <person name="Clum A."/>
            <person name="Salamov A."/>
            <person name="Andreopoulos B."/>
            <person name="Cheng J.-F."/>
            <person name="Woyke T."/>
            <person name="Pelin A."/>
            <person name="Henrissat B."/>
            <person name="Reynolds N."/>
            <person name="Benny G.L."/>
            <person name="Smith M.E."/>
            <person name="James T.Y."/>
            <person name="Grigoriev I.V."/>
        </authorList>
    </citation>
    <scope>NUCLEOTIDE SEQUENCE</scope>
    <source>
        <strain evidence="4">ATCC 52028</strain>
    </source>
</reference>
<feature type="transmembrane region" description="Helical" evidence="2">
    <location>
        <begin position="465"/>
        <end position="488"/>
    </location>
</feature>
<evidence type="ECO:0000256" key="2">
    <source>
        <dbReference type="SAM" id="Phobius"/>
    </source>
</evidence>
<protein>
    <submittedName>
        <fullName evidence="4">Uncharacterized protein</fullName>
    </submittedName>
</protein>
<feature type="chain" id="PRO_5036356805" evidence="3">
    <location>
        <begin position="32"/>
        <end position="535"/>
    </location>
</feature>
<feature type="compositionally biased region" description="Low complexity" evidence="1">
    <location>
        <begin position="276"/>
        <end position="287"/>
    </location>
</feature>